<proteinExistence type="predicted"/>
<dbReference type="Gene3D" id="1.25.40.10">
    <property type="entry name" value="Tetratricopeptide repeat domain"/>
    <property type="match status" value="1"/>
</dbReference>
<dbReference type="SMART" id="SM00386">
    <property type="entry name" value="HAT"/>
    <property type="match status" value="5"/>
</dbReference>
<name>A0ABP0FUG8_CLALP</name>
<comment type="caution">
    <text evidence="2">The sequence shown here is derived from an EMBL/GenBank/DDBJ whole genome shotgun (WGS) entry which is preliminary data.</text>
</comment>
<dbReference type="InterPro" id="IPR039278">
    <property type="entry name" value="Red1"/>
</dbReference>
<dbReference type="EMBL" id="CAWYQH010000097">
    <property type="protein sequence ID" value="CAK8683273.1"/>
    <property type="molecule type" value="Genomic_DNA"/>
</dbReference>
<dbReference type="PANTHER" id="PTHR21563:SF3">
    <property type="entry name" value="ZINC FINGER C3H1 DOMAIN-CONTAINING PROTEIN"/>
    <property type="match status" value="1"/>
</dbReference>
<dbReference type="PANTHER" id="PTHR21563">
    <property type="entry name" value="ZINC FINGER C3H1 DOMAIN-CONTAINING PROTEIN"/>
    <property type="match status" value="1"/>
</dbReference>
<sequence length="882" mass="100098">MKYALTGKCHDSSCRAQHLSDTVVDRNEIYLDLLSYCPTLIKSADGNPVQPSDPLDVQLKAAEATVENLCSSRNSKTGPRSVEETCHTLLNLINRALGSKNPYTTVFNRRNFGLKSSVKNVSATDDDEDSEADVMDTDENGSSEKEATSHLTGAEDSEYRYYEANDKHRSDIERLNVLLGTKPKDEAVRIKLAQAYFKHSRGTRQKENHDFIKLALHTLCIGIEENDQSEALWSTYIPMLRQLHDGDTCHNQDELLVLDQVVILLPLSKCIWEEVFKWNWSLEKLLALYQQLTENLMTRKDIWSAEENLENTPAILEFDYYSSWLVQVVAEHTHLLLSSKGKADAKIGLQTVLRNLSDLKKIASAINDFFPLRQSDMCSLWLIYIHLMEFGKLPATLYDQSLSSHMFGMRTGITDVIIPFKSSRKLSQPPQKLRAFFKASLQSCSFNNDSAQNSSSLLPIYSSFIKFEASLDNWEEVATVCEKLLNVYNSSENYEDEKNVWLLWTDLFIQSQNTTLVTQVFDRAVTRFPESAELAYKAAIYQINCESRDLEAAMTYLESCISALVDLEGREGLSIVVLYKLYKQLLKHDACLKTAAQLKLRDGVTTAQVEREKTYLWLSYCLLTNLLQQSDFNSTEKSHKVPDLYETAIHSVSSVEDRKTIWLYYILHLRSTATAVSAAEKTSVADQRQQIIWFKRFTSIVRRCLQSMPCVYHSSICSDNNVVTGKPSYSDYTFHNQVVSIYLECFTNGQASVAFSMLTDLMPANLPLVSRVAADYLKVRDNTSTSSLLWRITSSFGSKERCCYAKLWKMAVAAHCAEGRHLKALRICQRALMAKPRCKELWHDAAALALAYGDRKDLDKMNSQCQLNLGINIPTLLKGILQ</sequence>
<evidence type="ECO:0008006" key="4">
    <source>
        <dbReference type="Google" id="ProtNLM"/>
    </source>
</evidence>
<dbReference type="InterPro" id="IPR011990">
    <property type="entry name" value="TPR-like_helical_dom_sf"/>
</dbReference>
<accession>A0ABP0FUG8</accession>
<reference evidence="2 3" key="1">
    <citation type="submission" date="2024-02" db="EMBL/GenBank/DDBJ databases">
        <authorList>
            <person name="Daric V."/>
            <person name="Darras S."/>
        </authorList>
    </citation>
    <scope>NUCLEOTIDE SEQUENCE [LARGE SCALE GENOMIC DNA]</scope>
</reference>
<keyword evidence="3" id="KW-1185">Reference proteome</keyword>
<protein>
    <recommendedName>
        <fullName evidence="4">Zinc finger C3H1 domain-containing protein</fullName>
    </recommendedName>
</protein>
<dbReference type="SUPFAM" id="SSF48452">
    <property type="entry name" value="TPR-like"/>
    <property type="match status" value="2"/>
</dbReference>
<feature type="region of interest" description="Disordered" evidence="1">
    <location>
        <begin position="119"/>
        <end position="157"/>
    </location>
</feature>
<dbReference type="Proteomes" id="UP001642483">
    <property type="component" value="Unassembled WGS sequence"/>
</dbReference>
<organism evidence="2 3">
    <name type="scientific">Clavelina lepadiformis</name>
    <name type="common">Light-bulb sea squirt</name>
    <name type="synonym">Ascidia lepadiformis</name>
    <dbReference type="NCBI Taxonomy" id="159417"/>
    <lineage>
        <taxon>Eukaryota</taxon>
        <taxon>Metazoa</taxon>
        <taxon>Chordata</taxon>
        <taxon>Tunicata</taxon>
        <taxon>Ascidiacea</taxon>
        <taxon>Aplousobranchia</taxon>
        <taxon>Clavelinidae</taxon>
        <taxon>Clavelina</taxon>
    </lineage>
</organism>
<evidence type="ECO:0000313" key="3">
    <source>
        <dbReference type="Proteomes" id="UP001642483"/>
    </source>
</evidence>
<evidence type="ECO:0000313" key="2">
    <source>
        <dbReference type="EMBL" id="CAK8683273.1"/>
    </source>
</evidence>
<dbReference type="InterPro" id="IPR003107">
    <property type="entry name" value="HAT"/>
</dbReference>
<gene>
    <name evidence="2" type="ORF">CVLEPA_LOCUS14361</name>
</gene>
<feature type="compositionally biased region" description="Acidic residues" evidence="1">
    <location>
        <begin position="124"/>
        <end position="141"/>
    </location>
</feature>
<evidence type="ECO:0000256" key="1">
    <source>
        <dbReference type="SAM" id="MobiDB-lite"/>
    </source>
</evidence>